<dbReference type="AlphaFoldDB" id="A0A6B0GNG0"/>
<keyword evidence="1" id="KW-0812">Transmembrane</keyword>
<comment type="caution">
    <text evidence="2">The sequence shown here is derived from an EMBL/GenBank/DDBJ whole genome shotgun (WGS) entry which is preliminary data.</text>
</comment>
<reference evidence="2 3" key="1">
    <citation type="submission" date="2019-12" db="EMBL/GenBank/DDBJ databases">
        <title>Halocatena pleomorpha gen. nov. sp. nov., an extremely halophilic archaeon of family Halobacteriaceae isolated from saltpan soil.</title>
        <authorList>
            <person name="Pal Y."/>
            <person name="Verma A."/>
            <person name="Krishnamurthi S."/>
            <person name="Kumar P."/>
        </authorList>
    </citation>
    <scope>NUCLEOTIDE SEQUENCE [LARGE SCALE GENOMIC DNA]</scope>
    <source>
        <strain evidence="2 3">JCM 16495</strain>
    </source>
</reference>
<evidence type="ECO:0000313" key="3">
    <source>
        <dbReference type="Proteomes" id="UP000451471"/>
    </source>
</evidence>
<organism evidence="2 3">
    <name type="scientific">Halomarina oriensis</name>
    <dbReference type="NCBI Taxonomy" id="671145"/>
    <lineage>
        <taxon>Archaea</taxon>
        <taxon>Methanobacteriati</taxon>
        <taxon>Methanobacteriota</taxon>
        <taxon>Stenosarchaea group</taxon>
        <taxon>Halobacteria</taxon>
        <taxon>Halobacteriales</taxon>
        <taxon>Natronomonadaceae</taxon>
        <taxon>Halomarina</taxon>
    </lineage>
</organism>
<evidence type="ECO:0000313" key="2">
    <source>
        <dbReference type="EMBL" id="MWG36466.1"/>
    </source>
</evidence>
<name>A0A6B0GNG0_9EURY</name>
<protein>
    <submittedName>
        <fullName evidence="2">Uncharacterized protein</fullName>
    </submittedName>
</protein>
<dbReference type="Proteomes" id="UP000451471">
    <property type="component" value="Unassembled WGS sequence"/>
</dbReference>
<keyword evidence="3" id="KW-1185">Reference proteome</keyword>
<feature type="transmembrane region" description="Helical" evidence="1">
    <location>
        <begin position="64"/>
        <end position="81"/>
    </location>
</feature>
<sequence length="83" mass="8707">MTDIGDRVKNLGVNSRGARDLVLFGLIVVVLFALIGLVLFVIAIPLFKAAHLAGVGWVLPNPPMALVIFVLWILAVANGGGSD</sequence>
<evidence type="ECO:0000256" key="1">
    <source>
        <dbReference type="SAM" id="Phobius"/>
    </source>
</evidence>
<feature type="transmembrane region" description="Helical" evidence="1">
    <location>
        <begin position="21"/>
        <end position="44"/>
    </location>
</feature>
<accession>A0A6B0GNG0</accession>
<proteinExistence type="predicted"/>
<dbReference type="RefSeq" id="WP_158206122.1">
    <property type="nucleotide sequence ID" value="NZ_WSZK01000036.1"/>
</dbReference>
<keyword evidence="1" id="KW-1133">Transmembrane helix</keyword>
<dbReference type="EMBL" id="WSZK01000036">
    <property type="protein sequence ID" value="MWG36466.1"/>
    <property type="molecule type" value="Genomic_DNA"/>
</dbReference>
<gene>
    <name evidence="2" type="ORF">GQS65_18580</name>
</gene>
<keyword evidence="1" id="KW-0472">Membrane</keyword>